<dbReference type="Pfam" id="PF01739">
    <property type="entry name" value="CheR"/>
    <property type="match status" value="1"/>
</dbReference>
<evidence type="ECO:0000256" key="4">
    <source>
        <dbReference type="ARBA" id="ARBA00022679"/>
    </source>
</evidence>
<dbReference type="InterPro" id="IPR022641">
    <property type="entry name" value="CheR_N"/>
</dbReference>
<dbReference type="AlphaFoldDB" id="A0A7W7CXP1"/>
<dbReference type="PRINTS" id="PR00996">
    <property type="entry name" value="CHERMTFRASE"/>
</dbReference>
<protein>
    <recommendedName>
        <fullName evidence="2">protein-glutamate O-methyltransferase</fullName>
        <ecNumber evidence="2">2.1.1.80</ecNumber>
    </recommendedName>
</protein>
<keyword evidence="4 7" id="KW-0808">Transferase</keyword>
<dbReference type="InterPro" id="IPR050903">
    <property type="entry name" value="Bact_Chemotaxis_MeTrfase"/>
</dbReference>
<feature type="domain" description="CheR-type methyltransferase" evidence="6">
    <location>
        <begin position="1"/>
        <end position="272"/>
    </location>
</feature>
<organism evidence="7 8">
    <name type="scientific">Paractinoplanes abujensis</name>
    <dbReference type="NCBI Taxonomy" id="882441"/>
    <lineage>
        <taxon>Bacteria</taxon>
        <taxon>Bacillati</taxon>
        <taxon>Actinomycetota</taxon>
        <taxon>Actinomycetes</taxon>
        <taxon>Micromonosporales</taxon>
        <taxon>Micromonosporaceae</taxon>
        <taxon>Paractinoplanes</taxon>
    </lineage>
</organism>
<comment type="catalytic activity">
    <reaction evidence="1">
        <text>L-glutamyl-[protein] + S-adenosyl-L-methionine = [protein]-L-glutamate 5-O-methyl ester + S-adenosyl-L-homocysteine</text>
        <dbReference type="Rhea" id="RHEA:24452"/>
        <dbReference type="Rhea" id="RHEA-COMP:10208"/>
        <dbReference type="Rhea" id="RHEA-COMP:10311"/>
        <dbReference type="ChEBI" id="CHEBI:29973"/>
        <dbReference type="ChEBI" id="CHEBI:57856"/>
        <dbReference type="ChEBI" id="CHEBI:59789"/>
        <dbReference type="ChEBI" id="CHEBI:82795"/>
        <dbReference type="EC" id="2.1.1.80"/>
    </reaction>
</comment>
<keyword evidence="8" id="KW-1185">Reference proteome</keyword>
<dbReference type="PANTHER" id="PTHR24422">
    <property type="entry name" value="CHEMOTAXIS PROTEIN METHYLTRANSFERASE"/>
    <property type="match status" value="1"/>
</dbReference>
<dbReference type="GO" id="GO:0008983">
    <property type="term" value="F:protein-glutamate O-methyltransferase activity"/>
    <property type="evidence" value="ECO:0007669"/>
    <property type="project" value="UniProtKB-EC"/>
</dbReference>
<dbReference type="GO" id="GO:0032259">
    <property type="term" value="P:methylation"/>
    <property type="evidence" value="ECO:0007669"/>
    <property type="project" value="UniProtKB-KW"/>
</dbReference>
<dbReference type="CDD" id="cd02440">
    <property type="entry name" value="AdoMet_MTases"/>
    <property type="match status" value="1"/>
</dbReference>
<sequence length="281" mass="31287">MTLSQAEFNFVSQLVRREASIVLAPGKEYLVEARLIPVARVVGAANVNEFLADLQRRPDPAKQRKIIDALTTNETSWFRDREPFAALTDVVLPELVKSRATARKIRVWSAASSSGQEAYSLAITMQETLPPGWSYDIMGTDISTEMVKRAETAEYSQVEVNRGLPAAQLVQYFERAGAHWRIAPALRRNVSFRLMNLTAPLPAMQPFDVIFLRNVLIYFDVATKRTVLQNVAKLLRPDGWLFLGAAETTIGIDDNYERVAAGRTSAYRVRSGASLGAARRG</sequence>
<proteinExistence type="predicted"/>
<evidence type="ECO:0000313" key="8">
    <source>
        <dbReference type="Proteomes" id="UP000542742"/>
    </source>
</evidence>
<dbReference type="Pfam" id="PF03705">
    <property type="entry name" value="CheR_N"/>
    <property type="match status" value="1"/>
</dbReference>
<dbReference type="InterPro" id="IPR022642">
    <property type="entry name" value="CheR_C"/>
</dbReference>
<dbReference type="Proteomes" id="UP000542742">
    <property type="component" value="Unassembled WGS sequence"/>
</dbReference>
<dbReference type="SUPFAM" id="SSF53335">
    <property type="entry name" value="S-adenosyl-L-methionine-dependent methyltransferases"/>
    <property type="match status" value="1"/>
</dbReference>
<evidence type="ECO:0000259" key="6">
    <source>
        <dbReference type="PROSITE" id="PS50123"/>
    </source>
</evidence>
<dbReference type="PANTHER" id="PTHR24422:SF21">
    <property type="entry name" value="CHEMOTAXIS PROTEIN METHYLTRANSFERASE 1"/>
    <property type="match status" value="1"/>
</dbReference>
<dbReference type="Gene3D" id="3.40.50.150">
    <property type="entry name" value="Vaccinia Virus protein VP39"/>
    <property type="match status" value="1"/>
</dbReference>
<reference evidence="7 8" key="1">
    <citation type="submission" date="2020-08" db="EMBL/GenBank/DDBJ databases">
        <title>Sequencing the genomes of 1000 actinobacteria strains.</title>
        <authorList>
            <person name="Klenk H.-P."/>
        </authorList>
    </citation>
    <scope>NUCLEOTIDE SEQUENCE [LARGE SCALE GENOMIC DNA]</scope>
    <source>
        <strain evidence="7 8">DSM 45518</strain>
    </source>
</reference>
<accession>A0A7W7CXP1</accession>
<name>A0A7W7CXP1_9ACTN</name>
<evidence type="ECO:0000256" key="3">
    <source>
        <dbReference type="ARBA" id="ARBA00022603"/>
    </source>
</evidence>
<keyword evidence="5" id="KW-0949">S-adenosyl-L-methionine</keyword>
<evidence type="ECO:0000256" key="5">
    <source>
        <dbReference type="ARBA" id="ARBA00022691"/>
    </source>
</evidence>
<dbReference type="SMART" id="SM00138">
    <property type="entry name" value="MeTrc"/>
    <property type="match status" value="1"/>
</dbReference>
<dbReference type="EMBL" id="JACHMF010000001">
    <property type="protein sequence ID" value="MBB4696556.1"/>
    <property type="molecule type" value="Genomic_DNA"/>
</dbReference>
<dbReference type="RefSeq" id="WP_184954778.1">
    <property type="nucleotide sequence ID" value="NZ_BOMC01000022.1"/>
</dbReference>
<dbReference type="InterPro" id="IPR000780">
    <property type="entry name" value="CheR_MeTrfase"/>
</dbReference>
<dbReference type="Gene3D" id="1.10.155.10">
    <property type="entry name" value="Chemotaxis receptor methyltransferase CheR, N-terminal domain"/>
    <property type="match status" value="1"/>
</dbReference>
<dbReference type="InterPro" id="IPR029063">
    <property type="entry name" value="SAM-dependent_MTases_sf"/>
</dbReference>
<dbReference type="PROSITE" id="PS50123">
    <property type="entry name" value="CHER"/>
    <property type="match status" value="1"/>
</dbReference>
<dbReference type="EC" id="2.1.1.80" evidence="2"/>
<dbReference type="SUPFAM" id="SSF47757">
    <property type="entry name" value="Chemotaxis receptor methyltransferase CheR, N-terminal domain"/>
    <property type="match status" value="1"/>
</dbReference>
<keyword evidence="3 7" id="KW-0489">Methyltransferase</keyword>
<comment type="caution">
    <text evidence="7">The sequence shown here is derived from an EMBL/GenBank/DDBJ whole genome shotgun (WGS) entry which is preliminary data.</text>
</comment>
<evidence type="ECO:0000313" key="7">
    <source>
        <dbReference type="EMBL" id="MBB4696556.1"/>
    </source>
</evidence>
<gene>
    <name evidence="7" type="ORF">BKA14_006704</name>
</gene>
<dbReference type="InterPro" id="IPR036804">
    <property type="entry name" value="CheR_N_sf"/>
</dbReference>
<evidence type="ECO:0000256" key="1">
    <source>
        <dbReference type="ARBA" id="ARBA00001541"/>
    </source>
</evidence>
<evidence type="ECO:0000256" key="2">
    <source>
        <dbReference type="ARBA" id="ARBA00012534"/>
    </source>
</evidence>